<name>A0ABM8DUT6_9BACT</name>
<evidence type="ECO:0000256" key="1">
    <source>
        <dbReference type="SAM" id="MobiDB-lite"/>
    </source>
</evidence>
<feature type="compositionally biased region" description="Basic and acidic residues" evidence="1">
    <location>
        <begin position="92"/>
        <end position="102"/>
    </location>
</feature>
<dbReference type="Proteomes" id="UP001242010">
    <property type="component" value="Chromosome"/>
</dbReference>
<evidence type="ECO:0000313" key="2">
    <source>
        <dbReference type="EMBL" id="BDU70813.1"/>
    </source>
</evidence>
<evidence type="ECO:0000313" key="3">
    <source>
        <dbReference type="Proteomes" id="UP001242010"/>
    </source>
</evidence>
<gene>
    <name evidence="2" type="ORF">GETHOR_29140</name>
</gene>
<accession>A0ABM8DUT6</accession>
<dbReference type="EMBL" id="AP027079">
    <property type="protein sequence ID" value="BDU70813.1"/>
    <property type="molecule type" value="Genomic_DNA"/>
</dbReference>
<dbReference type="RefSeq" id="WP_286354513.1">
    <property type="nucleotide sequence ID" value="NZ_AP027079.1"/>
</dbReference>
<feature type="region of interest" description="Disordered" evidence="1">
    <location>
        <begin position="83"/>
        <end position="102"/>
    </location>
</feature>
<organism evidence="2 3">
    <name type="scientific">Geothrix oryzae</name>
    <dbReference type="NCBI Taxonomy" id="2927975"/>
    <lineage>
        <taxon>Bacteria</taxon>
        <taxon>Pseudomonadati</taxon>
        <taxon>Acidobacteriota</taxon>
        <taxon>Holophagae</taxon>
        <taxon>Holophagales</taxon>
        <taxon>Holophagaceae</taxon>
        <taxon>Geothrix</taxon>
    </lineage>
</organism>
<sequence length="102" mass="11297">MLTEAFSLMLQLPPLAFSPAAPSPWNPPYELVCEVRELGRPPTLRPVRVPNLPRFSTPRAERRYLVGPRIDTAIWVAGLLLSGATGGSVDTRPPEVKRLDPR</sequence>
<proteinExistence type="predicted"/>
<keyword evidence="3" id="KW-1185">Reference proteome</keyword>
<reference evidence="3" key="1">
    <citation type="journal article" date="2023" name="Int. J. Syst. Evol. Microbiol.">
        <title>Mesoterricola silvestris gen. nov., sp. nov., Mesoterricola sediminis sp. nov., Geothrix oryzae sp. nov., Geothrix edaphica sp. nov., Geothrix rubra sp. nov., and Geothrix limicola sp. nov., six novel members of Acidobacteriota isolated from soils.</title>
        <authorList>
            <person name="Itoh H."/>
            <person name="Sugisawa Y."/>
            <person name="Mise K."/>
            <person name="Xu Z."/>
            <person name="Kuniyasu M."/>
            <person name="Ushijima N."/>
            <person name="Kawano K."/>
            <person name="Kobayashi E."/>
            <person name="Shiratori Y."/>
            <person name="Masuda Y."/>
            <person name="Senoo K."/>
        </authorList>
    </citation>
    <scope>NUCLEOTIDE SEQUENCE [LARGE SCALE GENOMIC DNA]</scope>
    <source>
        <strain evidence="3">Red222</strain>
    </source>
</reference>
<protein>
    <submittedName>
        <fullName evidence="2">Uncharacterized protein</fullName>
    </submittedName>
</protein>